<dbReference type="WBParaSite" id="TREG1_3240.3">
    <property type="protein sequence ID" value="TREG1_3240.3"/>
    <property type="gene ID" value="TREG1_3240"/>
</dbReference>
<reference evidence="2" key="1">
    <citation type="submission" date="2022-06" db="EMBL/GenBank/DDBJ databases">
        <authorList>
            <person name="Berger JAMES D."/>
            <person name="Berger JAMES D."/>
        </authorList>
    </citation>
    <scope>NUCLEOTIDE SEQUENCE [LARGE SCALE GENOMIC DNA]</scope>
</reference>
<feature type="region of interest" description="Disordered" evidence="1">
    <location>
        <begin position="326"/>
        <end position="360"/>
    </location>
</feature>
<feature type="region of interest" description="Disordered" evidence="1">
    <location>
        <begin position="437"/>
        <end position="471"/>
    </location>
</feature>
<dbReference type="WBParaSite" id="TREG1_3240.2">
    <property type="protein sequence ID" value="TREG1_3240.2"/>
    <property type="gene ID" value="TREG1_3240"/>
</dbReference>
<proteinExistence type="predicted"/>
<protein>
    <submittedName>
        <fullName evidence="3 4">Uncharacterized protein</fullName>
    </submittedName>
</protein>
<feature type="compositionally biased region" description="Polar residues" evidence="1">
    <location>
        <begin position="269"/>
        <end position="287"/>
    </location>
</feature>
<evidence type="ECO:0000313" key="4">
    <source>
        <dbReference type="WBParaSite" id="TREG1_3240.2"/>
    </source>
</evidence>
<feature type="region of interest" description="Disordered" evidence="1">
    <location>
        <begin position="1"/>
        <end position="30"/>
    </location>
</feature>
<keyword evidence="2" id="KW-1185">Reference proteome</keyword>
<feature type="compositionally biased region" description="Polar residues" evidence="1">
    <location>
        <begin position="443"/>
        <end position="471"/>
    </location>
</feature>
<organism evidence="2 5">
    <name type="scientific">Trichobilharzia regenti</name>
    <name type="common">Nasal bird schistosome</name>
    <dbReference type="NCBI Taxonomy" id="157069"/>
    <lineage>
        <taxon>Eukaryota</taxon>
        <taxon>Metazoa</taxon>
        <taxon>Spiralia</taxon>
        <taxon>Lophotrochozoa</taxon>
        <taxon>Platyhelminthes</taxon>
        <taxon>Trematoda</taxon>
        <taxon>Digenea</taxon>
        <taxon>Strigeidida</taxon>
        <taxon>Schistosomatoidea</taxon>
        <taxon>Schistosomatidae</taxon>
        <taxon>Trichobilharzia</taxon>
    </lineage>
</organism>
<dbReference type="WBParaSite" id="TREG1_3240.1">
    <property type="protein sequence ID" value="TREG1_3240.1"/>
    <property type="gene ID" value="TREG1_3240"/>
</dbReference>
<feature type="compositionally biased region" description="Polar residues" evidence="1">
    <location>
        <begin position="12"/>
        <end position="21"/>
    </location>
</feature>
<evidence type="ECO:0000313" key="3">
    <source>
        <dbReference type="WBParaSite" id="TREG1_3240.1"/>
    </source>
</evidence>
<name>A0AA85JLE4_TRIRE</name>
<dbReference type="Proteomes" id="UP000050795">
    <property type="component" value="Unassembled WGS sequence"/>
</dbReference>
<dbReference type="AlphaFoldDB" id="A0AA85JLE4"/>
<reference evidence="3 4" key="2">
    <citation type="submission" date="2023-11" db="UniProtKB">
        <authorList>
            <consortium name="WormBaseParasite"/>
        </authorList>
    </citation>
    <scope>IDENTIFICATION</scope>
</reference>
<feature type="compositionally biased region" description="Polar residues" evidence="1">
    <location>
        <begin position="294"/>
        <end position="311"/>
    </location>
</feature>
<accession>A0AA85JLE4</accession>
<sequence>MLEELSVRELNSVHTSGGWTPSNNRSRSSRCRESYCSDIDLLPPLYKTVITDNRLKGNSQSGDMTPVVAVSDDDADVDGDNEENLMSWLMKQFKENGLDSQHNLTPDNLDKSNDAFTDWNEINKTPRVENNLSKDDTRSSISSFQGILDSLKVKASNSFVIMNNKSSRDSRERCDSRQQQQQHYYPRMYPPVRDSSTESRRLCVCGANKSEAYMTATSSMIRNSKHHCKLMNDLFRQITIKLGSLHNCDTQIIGELQNASKIIKDLKSRASSGPVTPSPPQGSSQHYQHLYRSKASTPDTCKSSNNNSLRRQTVIKHFPKIKSTNYLNEDSQWPGGDNKHKHTDSVYSPLPDNRLSYDEKDHQKSPYLNSLFPAINERRLIQRKFTESPWGPITVEKVNNSSTDFDHHHHHHHPTRIPNHQLWMKHENPSKYLKSLKKSSLSTTNLDQSSNESIAISNRSMPRSRLPSNEQFSSQLTLPMYSSSNTLRNKSPISNVLNTPEEVNQSAENNNSMKLLIMSKGIQSLLKSPFKRKAYTPGPNNNNSKNHLGALNPLKLQGRSVSLAQIHLSDETSTLKSVSNDQLNKSGYKLDVPYSKPLLLKELTKPKA</sequence>
<evidence type="ECO:0000313" key="2">
    <source>
        <dbReference type="Proteomes" id="UP000050795"/>
    </source>
</evidence>
<evidence type="ECO:0000313" key="5">
    <source>
        <dbReference type="WBParaSite" id="TREG1_3240.3"/>
    </source>
</evidence>
<feature type="region of interest" description="Disordered" evidence="1">
    <location>
        <begin position="267"/>
        <end position="312"/>
    </location>
</feature>
<evidence type="ECO:0000256" key="1">
    <source>
        <dbReference type="SAM" id="MobiDB-lite"/>
    </source>
</evidence>